<dbReference type="EMBL" id="CP071090">
    <property type="protein sequence ID" value="QSQ18963.1"/>
    <property type="molecule type" value="Genomic_DNA"/>
</dbReference>
<gene>
    <name evidence="3" type="ORF">JY651_26810</name>
</gene>
<evidence type="ECO:0000256" key="1">
    <source>
        <dbReference type="ARBA" id="ARBA00006484"/>
    </source>
</evidence>
<dbReference type="InterPro" id="IPR002347">
    <property type="entry name" value="SDR_fam"/>
</dbReference>
<dbReference type="Pfam" id="PF13561">
    <property type="entry name" value="adh_short_C2"/>
    <property type="match status" value="1"/>
</dbReference>
<comment type="similarity">
    <text evidence="1">Belongs to the short-chain dehydrogenases/reductases (SDR) family.</text>
</comment>
<evidence type="ECO:0000313" key="3">
    <source>
        <dbReference type="EMBL" id="QSQ18963.1"/>
    </source>
</evidence>
<dbReference type="InterPro" id="IPR036291">
    <property type="entry name" value="NAD(P)-bd_dom_sf"/>
</dbReference>
<proteinExistence type="inferred from homology"/>
<name>A0ABX7NJZ7_9BACT</name>
<reference evidence="3 4" key="1">
    <citation type="submission" date="2021-02" db="EMBL/GenBank/DDBJ databases">
        <title>De Novo genome assembly of isolated myxobacteria.</title>
        <authorList>
            <person name="Stevens D.C."/>
        </authorList>
    </citation>
    <scope>NUCLEOTIDE SEQUENCE [LARGE SCALE GENOMIC DNA]</scope>
    <source>
        <strain evidence="4">SCPEA02</strain>
    </source>
</reference>
<dbReference type="Proteomes" id="UP000662747">
    <property type="component" value="Chromosome"/>
</dbReference>
<protein>
    <submittedName>
        <fullName evidence="3">SDR family oxidoreductase</fullName>
    </submittedName>
</protein>
<accession>A0ABX7NJZ7</accession>
<sequence length="268" mass="28262">MPQPYPPATGLTRRFVSITHFDETNSLEKERAMAGRIAVVGGSSGIGEAIAGRLARQGLEVVIGGRGEERLHNARERLGGRVRAEVIDAGDAASVERFFERVGPLEHLVICLSGRKGAGPFATLSLEAVGEGFQEKVLPQLRTAQVGLKRLAESGSITFITAASARMVAPGAAGLAAINGALEAMVPTLAVELAPRRINAVSPGVIDTPWWNDVPGDIKTHYFEQSRATLPARRIGKPEDVAAAVELLVGNTFMTGTVLEVDGGARLV</sequence>
<keyword evidence="2" id="KW-0560">Oxidoreductase</keyword>
<dbReference type="PANTHER" id="PTHR43477">
    <property type="entry name" value="DIHYDROANTICAPSIN 7-DEHYDROGENASE"/>
    <property type="match status" value="1"/>
</dbReference>
<dbReference type="InterPro" id="IPR051122">
    <property type="entry name" value="SDR_DHRS6-like"/>
</dbReference>
<dbReference type="PRINTS" id="PR00081">
    <property type="entry name" value="GDHRDH"/>
</dbReference>
<evidence type="ECO:0000256" key="2">
    <source>
        <dbReference type="ARBA" id="ARBA00023002"/>
    </source>
</evidence>
<dbReference type="SUPFAM" id="SSF51735">
    <property type="entry name" value="NAD(P)-binding Rossmann-fold domains"/>
    <property type="match status" value="1"/>
</dbReference>
<dbReference type="Gene3D" id="3.40.50.720">
    <property type="entry name" value="NAD(P)-binding Rossmann-like Domain"/>
    <property type="match status" value="1"/>
</dbReference>
<organism evidence="3 4">
    <name type="scientific">Pyxidicoccus parkwayensis</name>
    <dbReference type="NCBI Taxonomy" id="2813578"/>
    <lineage>
        <taxon>Bacteria</taxon>
        <taxon>Pseudomonadati</taxon>
        <taxon>Myxococcota</taxon>
        <taxon>Myxococcia</taxon>
        <taxon>Myxococcales</taxon>
        <taxon>Cystobacterineae</taxon>
        <taxon>Myxococcaceae</taxon>
        <taxon>Pyxidicoccus</taxon>
    </lineage>
</organism>
<keyword evidence="4" id="KW-1185">Reference proteome</keyword>
<evidence type="ECO:0000313" key="4">
    <source>
        <dbReference type="Proteomes" id="UP000662747"/>
    </source>
</evidence>
<dbReference type="PANTHER" id="PTHR43477:SF1">
    <property type="entry name" value="DIHYDROANTICAPSIN 7-DEHYDROGENASE"/>
    <property type="match status" value="1"/>
</dbReference>